<proteinExistence type="predicted"/>
<gene>
    <name evidence="2" type="ORF">J2S00_002909</name>
</gene>
<name>A0ABU0CW87_9BACI</name>
<dbReference type="EMBL" id="JAUSUQ010000011">
    <property type="protein sequence ID" value="MDQ0340114.1"/>
    <property type="molecule type" value="Genomic_DNA"/>
</dbReference>
<accession>A0ABU0CW87</accession>
<feature type="transmembrane region" description="Helical" evidence="1">
    <location>
        <begin position="25"/>
        <end position="44"/>
    </location>
</feature>
<keyword evidence="3" id="KW-1185">Reference proteome</keyword>
<keyword evidence="1" id="KW-0472">Membrane</keyword>
<evidence type="ECO:0000313" key="3">
    <source>
        <dbReference type="Proteomes" id="UP001232445"/>
    </source>
</evidence>
<evidence type="ECO:0000256" key="1">
    <source>
        <dbReference type="SAM" id="Phobius"/>
    </source>
</evidence>
<keyword evidence="1" id="KW-0812">Transmembrane</keyword>
<dbReference type="Proteomes" id="UP001232445">
    <property type="component" value="Unassembled WGS sequence"/>
</dbReference>
<dbReference type="RefSeq" id="WP_307341163.1">
    <property type="nucleotide sequence ID" value="NZ_JAUSUQ010000011.1"/>
</dbReference>
<organism evidence="2 3">
    <name type="scientific">Caldalkalibacillus uzonensis</name>
    <dbReference type="NCBI Taxonomy" id="353224"/>
    <lineage>
        <taxon>Bacteria</taxon>
        <taxon>Bacillati</taxon>
        <taxon>Bacillota</taxon>
        <taxon>Bacilli</taxon>
        <taxon>Bacillales</taxon>
        <taxon>Bacillaceae</taxon>
        <taxon>Caldalkalibacillus</taxon>
    </lineage>
</organism>
<keyword evidence="1" id="KW-1133">Transmembrane helix</keyword>
<comment type="caution">
    <text evidence="2">The sequence shown here is derived from an EMBL/GenBank/DDBJ whole genome shotgun (WGS) entry which is preliminary data.</text>
</comment>
<protein>
    <submittedName>
        <fullName evidence="2">Uncharacterized protein</fullName>
    </submittedName>
</protein>
<evidence type="ECO:0000313" key="2">
    <source>
        <dbReference type="EMBL" id="MDQ0340114.1"/>
    </source>
</evidence>
<reference evidence="2 3" key="1">
    <citation type="submission" date="2023-07" db="EMBL/GenBank/DDBJ databases">
        <title>Genomic Encyclopedia of Type Strains, Phase IV (KMG-IV): sequencing the most valuable type-strain genomes for metagenomic binning, comparative biology and taxonomic classification.</title>
        <authorList>
            <person name="Goeker M."/>
        </authorList>
    </citation>
    <scope>NUCLEOTIDE SEQUENCE [LARGE SCALE GENOMIC DNA]</scope>
    <source>
        <strain evidence="2 3">DSM 17740</strain>
    </source>
</reference>
<sequence length="54" mass="6089">MNEKRTASQGNQVKRSNHILKNIKITKLLMFVLVITALSIGYITHSSLKNGHIK</sequence>